<organism evidence="2 3">
    <name type="scientific">Bdellovibrio reynosensis</name>
    <dbReference type="NCBI Taxonomy" id="2835041"/>
    <lineage>
        <taxon>Bacteria</taxon>
        <taxon>Pseudomonadati</taxon>
        <taxon>Bdellovibrionota</taxon>
        <taxon>Bdellovibrionia</taxon>
        <taxon>Bdellovibrionales</taxon>
        <taxon>Pseudobdellovibrionaceae</taxon>
        <taxon>Bdellovibrio</taxon>
    </lineage>
</organism>
<dbReference type="EMBL" id="CP093442">
    <property type="protein sequence ID" value="UOF02661.1"/>
    <property type="molecule type" value="Genomic_DNA"/>
</dbReference>
<dbReference type="PANTHER" id="PTHR32060:SF30">
    <property type="entry name" value="CARBOXY-TERMINAL PROCESSING PROTEASE CTPA"/>
    <property type="match status" value="1"/>
</dbReference>
<feature type="domain" description="PDZ" evidence="1">
    <location>
        <begin position="102"/>
        <end position="177"/>
    </location>
</feature>
<reference evidence="2" key="1">
    <citation type="submission" date="2022-03" db="EMBL/GenBank/DDBJ databases">
        <title>Genome Identification and Characterization of new species Bdellovibrio reynosense LBG001 sp. nov. from a Mexico soil sample.</title>
        <authorList>
            <person name="Camilli A."/>
            <person name="Ajao Y."/>
            <person name="Guo X."/>
        </authorList>
    </citation>
    <scope>NUCLEOTIDE SEQUENCE</scope>
    <source>
        <strain evidence="2">LBG001</strain>
    </source>
</reference>
<dbReference type="Proteomes" id="UP000830116">
    <property type="component" value="Chromosome"/>
</dbReference>
<keyword evidence="3" id="KW-1185">Reference proteome</keyword>
<dbReference type="InterPro" id="IPR005151">
    <property type="entry name" value="Tail-specific_protease"/>
</dbReference>
<dbReference type="Gene3D" id="2.30.42.10">
    <property type="match status" value="1"/>
</dbReference>
<dbReference type="PANTHER" id="PTHR32060">
    <property type="entry name" value="TAIL-SPECIFIC PROTEASE"/>
    <property type="match status" value="1"/>
</dbReference>
<accession>A0ABY4CCG5</accession>
<evidence type="ECO:0000259" key="1">
    <source>
        <dbReference type="PROSITE" id="PS50106"/>
    </source>
</evidence>
<dbReference type="SMART" id="SM00245">
    <property type="entry name" value="TSPc"/>
    <property type="match status" value="1"/>
</dbReference>
<dbReference type="InterPro" id="IPR001478">
    <property type="entry name" value="PDZ"/>
</dbReference>
<dbReference type="RefSeq" id="WP_243540402.1">
    <property type="nucleotide sequence ID" value="NZ_CP093442.1"/>
</dbReference>
<dbReference type="Gene3D" id="3.90.226.10">
    <property type="entry name" value="2-enoyl-CoA Hydratase, Chain A, domain 1"/>
    <property type="match status" value="1"/>
</dbReference>
<protein>
    <submittedName>
        <fullName evidence="2">S41 family peptidase</fullName>
    </submittedName>
</protein>
<evidence type="ECO:0000313" key="3">
    <source>
        <dbReference type="Proteomes" id="UP000830116"/>
    </source>
</evidence>
<name>A0ABY4CCG5_9BACT</name>
<dbReference type="CDD" id="cd06567">
    <property type="entry name" value="Peptidase_S41"/>
    <property type="match status" value="1"/>
</dbReference>
<dbReference type="InterPro" id="IPR029045">
    <property type="entry name" value="ClpP/crotonase-like_dom_sf"/>
</dbReference>
<evidence type="ECO:0000313" key="2">
    <source>
        <dbReference type="EMBL" id="UOF02661.1"/>
    </source>
</evidence>
<dbReference type="PROSITE" id="PS50106">
    <property type="entry name" value="PDZ"/>
    <property type="match status" value="1"/>
</dbReference>
<gene>
    <name evidence="2" type="ORF">MNR06_06820</name>
</gene>
<dbReference type="Pfam" id="PF03572">
    <property type="entry name" value="Peptidase_S41"/>
    <property type="match status" value="1"/>
</dbReference>
<dbReference type="SUPFAM" id="SSF52096">
    <property type="entry name" value="ClpP/crotonase"/>
    <property type="match status" value="1"/>
</dbReference>
<dbReference type="InterPro" id="IPR036034">
    <property type="entry name" value="PDZ_sf"/>
</dbReference>
<sequence>MMKRISAIVFATFCAYVGYKFTLHQSFVNPYPVVCDMVAEKIYLDDKDILPWKRTCLSRSHLVTPFSPKKLILKDINNVLDILNVSHLEVFDSSEVKTIWKGESLETGIESEFVDSELVIFKVHKDSPAEKLGIKMGDVIKTINGEQPNPWEAQSQSGAFILERKGQALNLNLKAADIKRTEKLELQKLSTKHAQIKIPSFRAEFFKGPEWSEIQKELSKTERLVVDVRGNIGGNFVAGLRFLSFILCDPQEVGRLIHPRAKTGHIEELPNELSDDKQLAVLDRSREVILKTFPPAECYKGKIEVLVDGKTSSVAEMVAQALKEFKKARLLGAPSKGQLLVGVWYPLDEVGPGVEISIPEALYLSHGNHRIEGNGVQLDKVLYYHLPEMQAGVDSWVKQALD</sequence>
<proteinExistence type="predicted"/>
<dbReference type="SUPFAM" id="SSF50156">
    <property type="entry name" value="PDZ domain-like"/>
    <property type="match status" value="1"/>
</dbReference>